<dbReference type="PANTHER" id="PTHR12396">
    <property type="entry name" value="METHYL-CPG BINDING PROTEIN, MBD"/>
    <property type="match status" value="1"/>
</dbReference>
<evidence type="ECO:0000313" key="8">
    <source>
        <dbReference type="Proteomes" id="UP000515121"/>
    </source>
</evidence>
<feature type="compositionally biased region" description="Basic and acidic residues" evidence="6">
    <location>
        <begin position="14"/>
        <end position="33"/>
    </location>
</feature>
<dbReference type="InterPro" id="IPR001739">
    <property type="entry name" value="Methyl_CpG_DNA-bd"/>
</dbReference>
<keyword evidence="2" id="KW-0805">Transcription regulation</keyword>
<feature type="region of interest" description="Disordered" evidence="6">
    <location>
        <begin position="118"/>
        <end position="186"/>
    </location>
</feature>
<dbReference type="PROSITE" id="PS50982">
    <property type="entry name" value="MBD"/>
    <property type="match status" value="1"/>
</dbReference>
<dbReference type="GO" id="GO:0005634">
    <property type="term" value="C:nucleus"/>
    <property type="evidence" value="ECO:0007669"/>
    <property type="project" value="UniProtKB-SubCell"/>
</dbReference>
<gene>
    <name evidence="9" type="primary">LOC111311944</name>
</gene>
<feature type="compositionally biased region" description="Basic residues" evidence="6">
    <location>
        <begin position="166"/>
        <end position="177"/>
    </location>
</feature>
<dbReference type="PANTHER" id="PTHR12396:SF38">
    <property type="entry name" value="METHYL-CPG-BINDING DOMAIN-CONTAINING PROTEIN 7"/>
    <property type="match status" value="1"/>
</dbReference>
<dbReference type="KEGG" id="dzi:111311944"/>
<dbReference type="GeneID" id="111311944"/>
<sequence>MVDTTGDSTLTQKLSDKKEQKPEENLETEPKMDETDDEIITEAQPLAWKPPADNFHYQLLMPAYKDGQCYGLPKGWQVEQRPRTSPKYIGKVDQYYYEPGTNRQFRSLKAVRRHLQVISGKQHQQLPRPRREIDEQASKQKDEHTPVAIQHGHRSDEASRSSNGHSRNKLRRKRKRASSSFEFDHANPPEKVTWALTDAESDQWNPFVGEKTVPEAVKDLWVDTFVSLIYQKNKHQSSNL</sequence>
<reference evidence="9" key="1">
    <citation type="submission" date="2025-08" db="UniProtKB">
        <authorList>
            <consortium name="RefSeq"/>
        </authorList>
    </citation>
    <scope>IDENTIFICATION</scope>
    <source>
        <tissue evidence="9">Fruit stalk</tissue>
    </source>
</reference>
<evidence type="ECO:0000256" key="3">
    <source>
        <dbReference type="ARBA" id="ARBA00023125"/>
    </source>
</evidence>
<dbReference type="GO" id="GO:0003677">
    <property type="term" value="F:DNA binding"/>
    <property type="evidence" value="ECO:0007669"/>
    <property type="project" value="UniProtKB-KW"/>
</dbReference>
<proteinExistence type="predicted"/>
<accession>A0A6P6ARZ4</accession>
<dbReference type="RefSeq" id="XP_022767548.1">
    <property type="nucleotide sequence ID" value="XM_022911813.1"/>
</dbReference>
<feature type="region of interest" description="Disordered" evidence="6">
    <location>
        <begin position="1"/>
        <end position="38"/>
    </location>
</feature>
<dbReference type="SUPFAM" id="SSF54171">
    <property type="entry name" value="DNA-binding domain"/>
    <property type="match status" value="1"/>
</dbReference>
<dbReference type="Proteomes" id="UP000515121">
    <property type="component" value="Unplaced"/>
</dbReference>
<evidence type="ECO:0000256" key="6">
    <source>
        <dbReference type="SAM" id="MobiDB-lite"/>
    </source>
</evidence>
<feature type="compositionally biased region" description="Polar residues" evidence="6">
    <location>
        <begin position="1"/>
        <end position="13"/>
    </location>
</feature>
<evidence type="ECO:0000256" key="2">
    <source>
        <dbReference type="ARBA" id="ARBA00023015"/>
    </source>
</evidence>
<organism evidence="8 9">
    <name type="scientific">Durio zibethinus</name>
    <name type="common">Durian</name>
    <dbReference type="NCBI Taxonomy" id="66656"/>
    <lineage>
        <taxon>Eukaryota</taxon>
        <taxon>Viridiplantae</taxon>
        <taxon>Streptophyta</taxon>
        <taxon>Embryophyta</taxon>
        <taxon>Tracheophyta</taxon>
        <taxon>Spermatophyta</taxon>
        <taxon>Magnoliopsida</taxon>
        <taxon>eudicotyledons</taxon>
        <taxon>Gunneridae</taxon>
        <taxon>Pentapetalae</taxon>
        <taxon>rosids</taxon>
        <taxon>malvids</taxon>
        <taxon>Malvales</taxon>
        <taxon>Malvaceae</taxon>
        <taxon>Helicteroideae</taxon>
        <taxon>Durio</taxon>
    </lineage>
</organism>
<name>A0A6P6ARZ4_DURZI</name>
<evidence type="ECO:0000259" key="7">
    <source>
        <dbReference type="PROSITE" id="PS50982"/>
    </source>
</evidence>
<comment type="subcellular location">
    <subcellularLocation>
        <location evidence="1">Nucleus</location>
    </subcellularLocation>
</comment>
<evidence type="ECO:0000256" key="1">
    <source>
        <dbReference type="ARBA" id="ARBA00004123"/>
    </source>
</evidence>
<keyword evidence="3" id="KW-0238">DNA-binding</keyword>
<evidence type="ECO:0000256" key="4">
    <source>
        <dbReference type="ARBA" id="ARBA00023163"/>
    </source>
</evidence>
<dbReference type="Gene3D" id="3.30.890.10">
    <property type="entry name" value="Methyl-cpg-binding Protein 2, Chain A"/>
    <property type="match status" value="1"/>
</dbReference>
<dbReference type="Pfam" id="PF01429">
    <property type="entry name" value="MBD"/>
    <property type="match status" value="1"/>
</dbReference>
<evidence type="ECO:0000313" key="9">
    <source>
        <dbReference type="RefSeq" id="XP_022767548.1"/>
    </source>
</evidence>
<feature type="compositionally biased region" description="Basic and acidic residues" evidence="6">
    <location>
        <begin position="129"/>
        <end position="145"/>
    </location>
</feature>
<protein>
    <submittedName>
        <fullName evidence="9">Methyl-CpG-binding domain-containing protein 5-like</fullName>
    </submittedName>
</protein>
<keyword evidence="4" id="KW-0804">Transcription</keyword>
<evidence type="ECO:0000256" key="5">
    <source>
        <dbReference type="ARBA" id="ARBA00023242"/>
    </source>
</evidence>
<dbReference type="AlphaFoldDB" id="A0A6P6ARZ4"/>
<dbReference type="OrthoDB" id="10072024at2759"/>
<dbReference type="InterPro" id="IPR016177">
    <property type="entry name" value="DNA-bd_dom_sf"/>
</dbReference>
<keyword evidence="5" id="KW-0539">Nucleus</keyword>
<feature type="domain" description="MBD" evidence="7">
    <location>
        <begin position="62"/>
        <end position="140"/>
    </location>
</feature>
<keyword evidence="8" id="KW-1185">Reference proteome</keyword>